<keyword evidence="3" id="KW-1185">Reference proteome</keyword>
<protein>
    <submittedName>
        <fullName evidence="2">Uncharacterized protein</fullName>
    </submittedName>
</protein>
<dbReference type="EMBL" id="ML995490">
    <property type="protein sequence ID" value="KAF2140130.1"/>
    <property type="molecule type" value="Genomic_DNA"/>
</dbReference>
<keyword evidence="1" id="KW-0472">Membrane</keyword>
<gene>
    <name evidence="2" type="ORF">K452DRAFT_51849</name>
</gene>
<accession>A0A6A6B7S4</accession>
<keyword evidence="1" id="KW-0812">Transmembrane</keyword>
<dbReference type="AlphaFoldDB" id="A0A6A6B7S4"/>
<sequence>MTPVHAIALSAPRTHVRYAFVYVCTVCLLFPLCLLPRVSLSARVSVLACLLACLLNASSHLRHACVQSSHLRHAWRAARSRVDGVMTARVCARGARTPTKPLRLGVLLGIRR</sequence>
<dbReference type="RefSeq" id="XP_033395843.1">
    <property type="nucleotide sequence ID" value="XM_033546782.1"/>
</dbReference>
<dbReference type="GeneID" id="54304289"/>
<evidence type="ECO:0000256" key="1">
    <source>
        <dbReference type="SAM" id="Phobius"/>
    </source>
</evidence>
<keyword evidence="1" id="KW-1133">Transmembrane helix</keyword>
<evidence type="ECO:0000313" key="3">
    <source>
        <dbReference type="Proteomes" id="UP000799438"/>
    </source>
</evidence>
<feature type="transmembrane region" description="Helical" evidence="1">
    <location>
        <begin position="16"/>
        <end position="35"/>
    </location>
</feature>
<organism evidence="2 3">
    <name type="scientific">Aplosporella prunicola CBS 121167</name>
    <dbReference type="NCBI Taxonomy" id="1176127"/>
    <lineage>
        <taxon>Eukaryota</taxon>
        <taxon>Fungi</taxon>
        <taxon>Dikarya</taxon>
        <taxon>Ascomycota</taxon>
        <taxon>Pezizomycotina</taxon>
        <taxon>Dothideomycetes</taxon>
        <taxon>Dothideomycetes incertae sedis</taxon>
        <taxon>Botryosphaeriales</taxon>
        <taxon>Aplosporellaceae</taxon>
        <taxon>Aplosporella</taxon>
    </lineage>
</organism>
<dbReference type="Proteomes" id="UP000799438">
    <property type="component" value="Unassembled WGS sequence"/>
</dbReference>
<name>A0A6A6B7S4_9PEZI</name>
<reference evidence="2" key="1">
    <citation type="journal article" date="2020" name="Stud. Mycol.">
        <title>101 Dothideomycetes genomes: a test case for predicting lifestyles and emergence of pathogens.</title>
        <authorList>
            <person name="Haridas S."/>
            <person name="Albert R."/>
            <person name="Binder M."/>
            <person name="Bloem J."/>
            <person name="Labutti K."/>
            <person name="Salamov A."/>
            <person name="Andreopoulos B."/>
            <person name="Baker S."/>
            <person name="Barry K."/>
            <person name="Bills G."/>
            <person name="Bluhm B."/>
            <person name="Cannon C."/>
            <person name="Castanera R."/>
            <person name="Culley D."/>
            <person name="Daum C."/>
            <person name="Ezra D."/>
            <person name="Gonzalez J."/>
            <person name="Henrissat B."/>
            <person name="Kuo A."/>
            <person name="Liang C."/>
            <person name="Lipzen A."/>
            <person name="Lutzoni F."/>
            <person name="Magnuson J."/>
            <person name="Mondo S."/>
            <person name="Nolan M."/>
            <person name="Ohm R."/>
            <person name="Pangilinan J."/>
            <person name="Park H.-J."/>
            <person name="Ramirez L."/>
            <person name="Alfaro M."/>
            <person name="Sun H."/>
            <person name="Tritt A."/>
            <person name="Yoshinaga Y."/>
            <person name="Zwiers L.-H."/>
            <person name="Turgeon B."/>
            <person name="Goodwin S."/>
            <person name="Spatafora J."/>
            <person name="Crous P."/>
            <person name="Grigoriev I."/>
        </authorList>
    </citation>
    <scope>NUCLEOTIDE SEQUENCE</scope>
    <source>
        <strain evidence="2">CBS 121167</strain>
    </source>
</reference>
<proteinExistence type="predicted"/>
<evidence type="ECO:0000313" key="2">
    <source>
        <dbReference type="EMBL" id="KAF2140130.1"/>
    </source>
</evidence>